<evidence type="ECO:0000256" key="6">
    <source>
        <dbReference type="ARBA" id="ARBA00022989"/>
    </source>
</evidence>
<dbReference type="Proteomes" id="UP000515156">
    <property type="component" value="Chromosome 3"/>
</dbReference>
<dbReference type="KEGG" id="muo:115464468"/>
<dbReference type="Pfam" id="PF00003">
    <property type="entry name" value="7tm_3"/>
    <property type="match status" value="1"/>
</dbReference>
<gene>
    <name evidence="15" type="primary">LOC115464468</name>
</gene>
<dbReference type="GO" id="GO:0005886">
    <property type="term" value="C:plasma membrane"/>
    <property type="evidence" value="ECO:0007669"/>
    <property type="project" value="UniProtKB-SubCell"/>
</dbReference>
<dbReference type="Gene3D" id="3.40.50.2300">
    <property type="match status" value="2"/>
</dbReference>
<dbReference type="InterPro" id="IPR028082">
    <property type="entry name" value="Peripla_BP_I"/>
</dbReference>
<keyword evidence="9" id="KW-0675">Receptor</keyword>
<evidence type="ECO:0000256" key="3">
    <source>
        <dbReference type="ARBA" id="ARBA00022475"/>
    </source>
</evidence>
<dbReference type="PRINTS" id="PR00248">
    <property type="entry name" value="GPCRMGR"/>
</dbReference>
<evidence type="ECO:0000256" key="5">
    <source>
        <dbReference type="ARBA" id="ARBA00022729"/>
    </source>
</evidence>
<name>A0A6P7XJ78_9AMPH</name>
<dbReference type="InterPro" id="IPR017979">
    <property type="entry name" value="GPCR_3_CS"/>
</dbReference>
<dbReference type="InterPro" id="IPR000337">
    <property type="entry name" value="GPCR_3"/>
</dbReference>
<dbReference type="InterPro" id="IPR001828">
    <property type="entry name" value="ANF_lig-bd_rcpt"/>
</dbReference>
<evidence type="ECO:0000256" key="9">
    <source>
        <dbReference type="ARBA" id="ARBA00023170"/>
    </source>
</evidence>
<dbReference type="PANTHER" id="PTHR24061">
    <property type="entry name" value="CALCIUM-SENSING RECEPTOR-RELATED"/>
    <property type="match status" value="1"/>
</dbReference>
<feature type="domain" description="G-protein coupled receptors family 3 profile" evidence="13">
    <location>
        <begin position="741"/>
        <end position="1005"/>
    </location>
</feature>
<feature type="transmembrane region" description="Helical" evidence="12">
    <location>
        <begin position="778"/>
        <end position="799"/>
    </location>
</feature>
<feature type="transmembrane region" description="Helical" evidence="12">
    <location>
        <begin position="967"/>
        <end position="990"/>
    </location>
</feature>
<dbReference type="Pfam" id="PF01094">
    <property type="entry name" value="ANF_receptor"/>
    <property type="match status" value="1"/>
</dbReference>
<dbReference type="GeneID" id="115464468"/>
<keyword evidence="7" id="KW-0297">G-protein coupled receptor</keyword>
<evidence type="ECO:0000313" key="14">
    <source>
        <dbReference type="Proteomes" id="UP000515156"/>
    </source>
</evidence>
<feature type="transmembrane region" description="Helical" evidence="12">
    <location>
        <begin position="811"/>
        <end position="836"/>
    </location>
</feature>
<evidence type="ECO:0000256" key="8">
    <source>
        <dbReference type="ARBA" id="ARBA00023136"/>
    </source>
</evidence>
<evidence type="ECO:0000256" key="10">
    <source>
        <dbReference type="ARBA" id="ARBA00023180"/>
    </source>
</evidence>
<dbReference type="PRINTS" id="PR01535">
    <property type="entry name" value="VOMERONASL2R"/>
</dbReference>
<evidence type="ECO:0000256" key="7">
    <source>
        <dbReference type="ARBA" id="ARBA00023040"/>
    </source>
</evidence>
<dbReference type="Pfam" id="PF07562">
    <property type="entry name" value="NCD3G"/>
    <property type="match status" value="1"/>
</dbReference>
<dbReference type="GO" id="GO:0004930">
    <property type="term" value="F:G protein-coupled receptor activity"/>
    <property type="evidence" value="ECO:0007669"/>
    <property type="project" value="UniProtKB-KW"/>
</dbReference>
<dbReference type="InterPro" id="IPR017978">
    <property type="entry name" value="GPCR_3_C"/>
</dbReference>
<dbReference type="PROSITE" id="PS00981">
    <property type="entry name" value="G_PROTEIN_RECEP_F3_3"/>
    <property type="match status" value="1"/>
</dbReference>
<comment type="subcellular location">
    <subcellularLocation>
        <location evidence="1">Cell membrane</location>
        <topology evidence="1">Multi-pass membrane protein</topology>
    </subcellularLocation>
</comment>
<evidence type="ECO:0000256" key="2">
    <source>
        <dbReference type="ARBA" id="ARBA00007242"/>
    </source>
</evidence>
<dbReference type="InterPro" id="IPR000068">
    <property type="entry name" value="GPCR_3_Ca_sens_rcpt-rel"/>
</dbReference>
<dbReference type="InParanoid" id="A0A6P7XJ78"/>
<dbReference type="SUPFAM" id="SSF53822">
    <property type="entry name" value="Periplasmic binding protein-like I"/>
    <property type="match status" value="1"/>
</dbReference>
<feature type="transmembrane region" description="Helical" evidence="12">
    <location>
        <begin position="900"/>
        <end position="923"/>
    </location>
</feature>
<evidence type="ECO:0000259" key="13">
    <source>
        <dbReference type="PROSITE" id="PS50259"/>
    </source>
</evidence>
<keyword evidence="4 12" id="KW-0812">Transmembrane</keyword>
<keyword evidence="6 12" id="KW-1133">Transmembrane helix</keyword>
<dbReference type="InterPro" id="IPR004073">
    <property type="entry name" value="GPCR_3_vmron_rcpt_2"/>
</dbReference>
<evidence type="ECO:0000256" key="11">
    <source>
        <dbReference type="ARBA" id="ARBA00023224"/>
    </source>
</evidence>
<keyword evidence="5" id="KW-0732">Signal</keyword>
<dbReference type="OrthoDB" id="5984008at2759"/>
<keyword evidence="8 12" id="KW-0472">Membrane</keyword>
<evidence type="ECO:0000256" key="1">
    <source>
        <dbReference type="ARBA" id="ARBA00004651"/>
    </source>
</evidence>
<evidence type="ECO:0000256" key="4">
    <source>
        <dbReference type="ARBA" id="ARBA00022692"/>
    </source>
</evidence>
<dbReference type="RefSeq" id="XP_030050705.1">
    <property type="nucleotide sequence ID" value="XM_030194845.1"/>
</dbReference>
<keyword evidence="10" id="KW-0325">Glycoprotein</keyword>
<feature type="transmembrane region" description="Helical" evidence="12">
    <location>
        <begin position="935"/>
        <end position="955"/>
    </location>
</feature>
<dbReference type="FunFam" id="2.10.50.30:FF:000002">
    <property type="entry name" value="Vomeronasal 2 receptor, h1"/>
    <property type="match status" value="1"/>
</dbReference>
<sequence>MGQQLKTVEERVVAHDLAIKSVQSVQATIITDNKWLHRKIETLENRQRANTLRVINFPKQQLIAPIVTFKRYHSDVLKVPEPACPLISQIYYLQPFKRVVHGEQAGIGESAVRFDTLDAIRELEGEEERRERATLIVTFVSHFDRERILKLFFKFRKEKFLNVQVRMYPDVTKTAENQCKLEFNWGHLPGYYKNGDIMAGVIVTVKHFHIEEHLSFTTPFVYGETHFFPENYFNFLAFVYAIEEINNSSKILPNLTLGFIVHESYTNPTLTLQAAMKIFSGMETWIPNYKCETSGTLAAIIEGLPVEESIHIYNIFNIYHYPQISFTSQNLFMSDMVKFPHFYRTVPSEVHLCAGIVKLLKHFGWSWIGVIACYEDKSHRAIQILKEGIEQNGGCIAFEEIFNRDNVMTTDFSQFYERINSSSTSVIILYCSRDYTWNLLRKGNYYTLLNKKVWITTYEQDFISIYPLGISVKNNTLAFTVAKKNIPSFSKFVREVNPILLPNDLYTWSWWMYLCNSQCQKSIRRSCVTNEVIFNASHCYTKYFGSSYSVYNAVNVLAHALHDMITSVFGNDTMWNGERRLLDYLPWKLHHYLKSVHFKNGVGDEISFDENGDLIIGYNIINIVCLPNGTQRNEIVGSYNPYAPPGQDFTIDEKMIVWESDFTQTPPQSRCSPGCPLGYRKLTREGDPICCYDCIPCPEGEISNQTDGDTCWKCPEDQWPNQKRDACIPKVITFLSYEEPLGIVLTSISVFFFLITAVIMGIFINYRDTPLVRANNQGLSYILLTSLMLCFLCSLIFIGCPNKVTCILRQTAFGINFSISLSSVLAKTITVVTAFYATKPGSKLRKWMGSRVSVSIVLSCSLIQTVLCLAWLFTASPFPYLNMESETGTILIECNEGSIIAFYCVLGYLGILASLSFIVAFLARNLPDRFNEAKYITFSMLVFCSVWISFIPTYLSTKGKYMVAVEIFAILASSAGLMGCIFIPKCYIILLKPDRNSRKYLTKTTGGNIEIYATE</sequence>
<keyword evidence="14" id="KW-1185">Reference proteome</keyword>
<dbReference type="InterPro" id="IPR011500">
    <property type="entry name" value="GPCR_3_9-Cys_dom"/>
</dbReference>
<keyword evidence="11" id="KW-0807">Transducer</keyword>
<dbReference type="PROSITE" id="PS50259">
    <property type="entry name" value="G_PROTEIN_RECEP_F3_4"/>
    <property type="match status" value="1"/>
</dbReference>
<dbReference type="InterPro" id="IPR038550">
    <property type="entry name" value="GPCR_3_9-Cys_sf"/>
</dbReference>
<proteinExistence type="inferred from homology"/>
<feature type="transmembrane region" description="Helical" evidence="12">
    <location>
        <begin position="741"/>
        <end position="766"/>
    </location>
</feature>
<accession>A0A6P7XJ78</accession>
<dbReference type="Gene3D" id="2.10.50.30">
    <property type="entry name" value="GPCR, family 3, nine cysteines domain"/>
    <property type="match status" value="1"/>
</dbReference>
<comment type="similarity">
    <text evidence="2">Belongs to the G-protein coupled receptor 3 family.</text>
</comment>
<dbReference type="CDD" id="cd15283">
    <property type="entry name" value="7tmC_V2R_pheromone"/>
    <property type="match status" value="1"/>
</dbReference>
<protein>
    <submittedName>
        <fullName evidence="15">Vomeronasal type-2 receptor 26-like</fullName>
    </submittedName>
</protein>
<keyword evidence="3" id="KW-1003">Cell membrane</keyword>
<feature type="transmembrane region" description="Helical" evidence="12">
    <location>
        <begin position="856"/>
        <end position="880"/>
    </location>
</feature>
<evidence type="ECO:0000313" key="15">
    <source>
        <dbReference type="RefSeq" id="XP_030050705.1"/>
    </source>
</evidence>
<dbReference type="AlphaFoldDB" id="A0A6P7XJ78"/>
<reference evidence="15" key="1">
    <citation type="submission" date="2025-08" db="UniProtKB">
        <authorList>
            <consortium name="RefSeq"/>
        </authorList>
    </citation>
    <scope>IDENTIFICATION</scope>
</reference>
<dbReference type="PANTHER" id="PTHR24061:SF599">
    <property type="entry name" value="G-PROTEIN COUPLED RECEPTORS FAMILY 3 PROFILE DOMAIN-CONTAINING PROTEIN"/>
    <property type="match status" value="1"/>
</dbReference>
<organism evidence="14 15">
    <name type="scientific">Microcaecilia unicolor</name>
    <dbReference type="NCBI Taxonomy" id="1415580"/>
    <lineage>
        <taxon>Eukaryota</taxon>
        <taxon>Metazoa</taxon>
        <taxon>Chordata</taxon>
        <taxon>Craniata</taxon>
        <taxon>Vertebrata</taxon>
        <taxon>Euteleostomi</taxon>
        <taxon>Amphibia</taxon>
        <taxon>Gymnophiona</taxon>
        <taxon>Siphonopidae</taxon>
        <taxon>Microcaecilia</taxon>
    </lineage>
</organism>
<dbReference type="FunFam" id="3.40.50.2300:FF:000024">
    <property type="entry name" value="Vomeronasal 2, receptor 73"/>
    <property type="match status" value="1"/>
</dbReference>
<evidence type="ECO:0000256" key="12">
    <source>
        <dbReference type="SAM" id="Phobius"/>
    </source>
</evidence>